<evidence type="ECO:0000256" key="10">
    <source>
        <dbReference type="PIRSR" id="PIRSR000098-1"/>
    </source>
</evidence>
<dbReference type="FunFam" id="3.30.360.10:FF:000005">
    <property type="entry name" value="Homoserine dehydrogenase"/>
    <property type="match status" value="1"/>
</dbReference>
<name>A0A1Y5RGK1_9RHOB</name>
<feature type="binding site" evidence="11">
    <location>
        <begin position="10"/>
        <end position="17"/>
    </location>
    <ligand>
        <name>NADP(+)</name>
        <dbReference type="ChEBI" id="CHEBI:58349"/>
    </ligand>
</feature>
<dbReference type="UniPathway" id="UPA00051">
    <property type="reaction ID" value="UER00465"/>
</dbReference>
<keyword evidence="8 13" id="KW-0560">Oxidoreductase</keyword>
<accession>A0A1Y5RGK1</accession>
<evidence type="ECO:0000313" key="13">
    <source>
        <dbReference type="EMBL" id="SLN15756.1"/>
    </source>
</evidence>
<dbReference type="InterPro" id="IPR001342">
    <property type="entry name" value="HDH_cat"/>
</dbReference>
<evidence type="ECO:0000256" key="4">
    <source>
        <dbReference type="ARBA" id="ARBA00013213"/>
    </source>
</evidence>
<comment type="pathway">
    <text evidence="1">Amino-acid biosynthesis; L-threonine biosynthesis; L-threonine from L-aspartate: step 3/5.</text>
</comment>
<dbReference type="EC" id="1.1.1.3" evidence="4"/>
<evidence type="ECO:0000256" key="8">
    <source>
        <dbReference type="ARBA" id="ARBA00023002"/>
    </source>
</evidence>
<dbReference type="CDD" id="cd04881">
    <property type="entry name" value="ACT_HSDH-Hom"/>
    <property type="match status" value="1"/>
</dbReference>
<dbReference type="Pfam" id="PF03447">
    <property type="entry name" value="NAD_binding_3"/>
    <property type="match status" value="1"/>
</dbReference>
<dbReference type="UniPathway" id="UPA00050">
    <property type="reaction ID" value="UER00063"/>
</dbReference>
<organism evidence="13 14">
    <name type="scientific">Palleronia marisminoris</name>
    <dbReference type="NCBI Taxonomy" id="315423"/>
    <lineage>
        <taxon>Bacteria</taxon>
        <taxon>Pseudomonadati</taxon>
        <taxon>Pseudomonadota</taxon>
        <taxon>Alphaproteobacteria</taxon>
        <taxon>Rhodobacterales</taxon>
        <taxon>Roseobacteraceae</taxon>
        <taxon>Palleronia</taxon>
    </lineage>
</organism>
<evidence type="ECO:0000256" key="9">
    <source>
        <dbReference type="ARBA" id="ARBA00023167"/>
    </source>
</evidence>
<dbReference type="InterPro" id="IPR002912">
    <property type="entry name" value="ACT_dom"/>
</dbReference>
<evidence type="ECO:0000256" key="7">
    <source>
        <dbReference type="ARBA" id="ARBA00022697"/>
    </source>
</evidence>
<keyword evidence="6" id="KW-0028">Amino-acid biosynthesis</keyword>
<dbReference type="OrthoDB" id="9808167at2"/>
<evidence type="ECO:0000313" key="14">
    <source>
        <dbReference type="Proteomes" id="UP000193870"/>
    </source>
</evidence>
<evidence type="ECO:0000259" key="12">
    <source>
        <dbReference type="PROSITE" id="PS51671"/>
    </source>
</evidence>
<dbReference type="SUPFAM" id="SSF51735">
    <property type="entry name" value="NAD(P)-binding Rossmann-fold domains"/>
    <property type="match status" value="1"/>
</dbReference>
<dbReference type="Proteomes" id="UP000193870">
    <property type="component" value="Unassembled WGS sequence"/>
</dbReference>
<gene>
    <name evidence="13" type="primary">hom</name>
    <name evidence="13" type="ORF">PAM7066_00347</name>
</gene>
<dbReference type="GO" id="GO:0009086">
    <property type="term" value="P:methionine biosynthetic process"/>
    <property type="evidence" value="ECO:0007669"/>
    <property type="project" value="UniProtKB-KW"/>
</dbReference>
<protein>
    <recommendedName>
        <fullName evidence="5">Homoserine dehydrogenase</fullName>
        <ecNumber evidence="4">1.1.1.3</ecNumber>
    </recommendedName>
</protein>
<dbReference type="NCBIfam" id="NF004976">
    <property type="entry name" value="PRK06349.1"/>
    <property type="match status" value="1"/>
</dbReference>
<dbReference type="Gene3D" id="3.30.70.260">
    <property type="match status" value="1"/>
</dbReference>
<evidence type="ECO:0000256" key="11">
    <source>
        <dbReference type="PIRSR" id="PIRSR000098-2"/>
    </source>
</evidence>
<feature type="domain" description="ACT" evidence="12">
    <location>
        <begin position="350"/>
        <end position="431"/>
    </location>
</feature>
<keyword evidence="11" id="KW-0521">NADP</keyword>
<evidence type="ECO:0000256" key="6">
    <source>
        <dbReference type="ARBA" id="ARBA00022605"/>
    </source>
</evidence>
<comment type="similarity">
    <text evidence="3">Belongs to the homoserine dehydrogenase family.</text>
</comment>
<evidence type="ECO:0000256" key="1">
    <source>
        <dbReference type="ARBA" id="ARBA00005056"/>
    </source>
</evidence>
<dbReference type="InterPro" id="IPR036291">
    <property type="entry name" value="NAD(P)-bd_dom_sf"/>
</dbReference>
<dbReference type="InterPro" id="IPR045865">
    <property type="entry name" value="ACT-like_dom_sf"/>
</dbReference>
<dbReference type="EMBL" id="FWFV01000001">
    <property type="protein sequence ID" value="SLN15756.1"/>
    <property type="molecule type" value="Genomic_DNA"/>
</dbReference>
<dbReference type="AlphaFoldDB" id="A0A1Y5RGK1"/>
<comment type="pathway">
    <text evidence="2">Amino-acid biosynthesis; L-methionine biosynthesis via de novo pathway; L-homoserine from L-aspartate: step 3/3.</text>
</comment>
<proteinExistence type="inferred from homology"/>
<keyword evidence="14" id="KW-1185">Reference proteome</keyword>
<dbReference type="RefSeq" id="WP_085852379.1">
    <property type="nucleotide sequence ID" value="NZ_FOPF01000001.1"/>
</dbReference>
<keyword evidence="9" id="KW-0486">Methionine biosynthesis</keyword>
<keyword evidence="7" id="KW-0791">Threonine biosynthesis</keyword>
<feature type="binding site" evidence="11">
    <location>
        <position position="107"/>
    </location>
    <ligand>
        <name>NADPH</name>
        <dbReference type="ChEBI" id="CHEBI:57783"/>
    </ligand>
</feature>
<dbReference type="GO" id="GO:0004412">
    <property type="term" value="F:homoserine dehydrogenase activity"/>
    <property type="evidence" value="ECO:0007669"/>
    <property type="project" value="UniProtKB-EC"/>
</dbReference>
<dbReference type="Pfam" id="PF01842">
    <property type="entry name" value="ACT"/>
    <property type="match status" value="1"/>
</dbReference>
<evidence type="ECO:0000256" key="2">
    <source>
        <dbReference type="ARBA" id="ARBA00005062"/>
    </source>
</evidence>
<feature type="binding site" evidence="11">
    <location>
        <position position="192"/>
    </location>
    <ligand>
        <name>L-homoserine</name>
        <dbReference type="ChEBI" id="CHEBI:57476"/>
    </ligand>
</feature>
<reference evidence="13 14" key="1">
    <citation type="submission" date="2017-03" db="EMBL/GenBank/DDBJ databases">
        <authorList>
            <person name="Afonso C.L."/>
            <person name="Miller P.J."/>
            <person name="Scott M.A."/>
            <person name="Spackman E."/>
            <person name="Goraichik I."/>
            <person name="Dimitrov K.M."/>
            <person name="Suarez D.L."/>
            <person name="Swayne D.E."/>
        </authorList>
    </citation>
    <scope>NUCLEOTIDE SEQUENCE [LARGE SCALE GENOMIC DNA]</scope>
    <source>
        <strain evidence="13 14">CECT 7066</strain>
    </source>
</reference>
<dbReference type="Gene3D" id="3.30.360.10">
    <property type="entry name" value="Dihydrodipicolinate Reductase, domain 2"/>
    <property type="match status" value="1"/>
</dbReference>
<dbReference type="SUPFAM" id="SSF55021">
    <property type="entry name" value="ACT-like"/>
    <property type="match status" value="1"/>
</dbReference>
<evidence type="ECO:0000256" key="3">
    <source>
        <dbReference type="ARBA" id="ARBA00006753"/>
    </source>
</evidence>
<dbReference type="SUPFAM" id="SSF55347">
    <property type="entry name" value="Glyceraldehyde-3-phosphate dehydrogenase-like, C-terminal domain"/>
    <property type="match status" value="1"/>
</dbReference>
<dbReference type="GO" id="GO:0050661">
    <property type="term" value="F:NADP binding"/>
    <property type="evidence" value="ECO:0007669"/>
    <property type="project" value="InterPro"/>
</dbReference>
<sequence length="431" mass="44838">MSDPLRLGIAGLGTVGAGVVKILEKRADLIAARAGRPVKVTAVSARTQGKDRGFDLSAYAWEDDPVRLAARDDVDLVVELVGGDNGPAKDTIEAAIAHGKDIVTANKAMLALHGQELAEAAEAKGLCLRFEAAVAGGIPCVKALTESLAGNRIERVMGVMNGTCNYILTRMEDAGLPYDTVFAEASALGYLEADPTLDVGGIDAGHKLALLASIAYGTRVDFEAVRLEGIERVSIADIRHASDMGFKVKLLGVARMTGRGLEARMSPCLVPAASPLGQLSGATNMVVLEGDAVGRIVLRGAGAGEGPTASAVLSDVIEIARGTRLSTFGQPAASLVKGTRAQSGSPAPYYLRMELQDKPGALAKVAACLGDAGISIDRMRQYDHADASIAPVILVTHKAGRPDLDAAIERMTETGVLTGEPVALRIEELDD</sequence>
<dbReference type="Pfam" id="PF00742">
    <property type="entry name" value="Homoserine_dh"/>
    <property type="match status" value="1"/>
</dbReference>
<dbReference type="InterPro" id="IPR005106">
    <property type="entry name" value="Asp/hSer_DH_NAD-bd"/>
</dbReference>
<dbReference type="STRING" id="315423.SAMN04488020_101347"/>
<evidence type="ECO:0000256" key="5">
    <source>
        <dbReference type="ARBA" id="ARBA00013376"/>
    </source>
</evidence>
<dbReference type="PIRSF" id="PIRSF000098">
    <property type="entry name" value="Homoser_dehydrog"/>
    <property type="match status" value="1"/>
</dbReference>
<dbReference type="PROSITE" id="PS51671">
    <property type="entry name" value="ACT"/>
    <property type="match status" value="1"/>
</dbReference>
<dbReference type="GO" id="GO:0009088">
    <property type="term" value="P:threonine biosynthetic process"/>
    <property type="evidence" value="ECO:0007669"/>
    <property type="project" value="UniProtKB-UniPathway"/>
</dbReference>
<feature type="active site" description="Proton donor" evidence="10">
    <location>
        <position position="207"/>
    </location>
</feature>
<dbReference type="Gene3D" id="3.40.50.720">
    <property type="entry name" value="NAD(P)-binding Rossmann-like Domain"/>
    <property type="match status" value="1"/>
</dbReference>
<dbReference type="PANTHER" id="PTHR43331">
    <property type="entry name" value="HOMOSERINE DEHYDROGENASE"/>
    <property type="match status" value="1"/>
</dbReference>
<dbReference type="InterPro" id="IPR016204">
    <property type="entry name" value="HDH"/>
</dbReference>
<dbReference type="PANTHER" id="PTHR43331:SF1">
    <property type="entry name" value="HOMOSERINE DEHYDROGENASE"/>
    <property type="match status" value="1"/>
</dbReference>